<feature type="compositionally biased region" description="Polar residues" evidence="1">
    <location>
        <begin position="101"/>
        <end position="118"/>
    </location>
</feature>
<feature type="region of interest" description="Disordered" evidence="1">
    <location>
        <begin position="1"/>
        <end position="33"/>
    </location>
</feature>
<comment type="caution">
    <text evidence="2">The sequence shown here is derived from an EMBL/GenBank/DDBJ whole genome shotgun (WGS) entry which is preliminary data.</text>
</comment>
<dbReference type="Proteomes" id="UP001066276">
    <property type="component" value="Chromosome 12"/>
</dbReference>
<keyword evidence="3" id="KW-1185">Reference proteome</keyword>
<accession>A0AAV7KRQ0</accession>
<reference evidence="2" key="1">
    <citation type="journal article" date="2022" name="bioRxiv">
        <title>Sequencing and chromosome-scale assembly of the giantPleurodeles waltlgenome.</title>
        <authorList>
            <person name="Brown T."/>
            <person name="Elewa A."/>
            <person name="Iarovenko S."/>
            <person name="Subramanian E."/>
            <person name="Araus A.J."/>
            <person name="Petzold A."/>
            <person name="Susuki M."/>
            <person name="Suzuki K.-i.T."/>
            <person name="Hayashi T."/>
            <person name="Toyoda A."/>
            <person name="Oliveira C."/>
            <person name="Osipova E."/>
            <person name="Leigh N.D."/>
            <person name="Simon A."/>
            <person name="Yun M.H."/>
        </authorList>
    </citation>
    <scope>NUCLEOTIDE SEQUENCE</scope>
    <source>
        <strain evidence="2">20211129_DDA</strain>
        <tissue evidence="2">Liver</tissue>
    </source>
</reference>
<evidence type="ECO:0000313" key="3">
    <source>
        <dbReference type="Proteomes" id="UP001066276"/>
    </source>
</evidence>
<evidence type="ECO:0000256" key="1">
    <source>
        <dbReference type="SAM" id="MobiDB-lite"/>
    </source>
</evidence>
<proteinExistence type="predicted"/>
<evidence type="ECO:0000313" key="2">
    <source>
        <dbReference type="EMBL" id="KAJ1081825.1"/>
    </source>
</evidence>
<sequence length="260" mass="28705">MGKRKAAELSVPLNETKKQKKLPRKLANTTTRCGPKSLEEIDVRFEEVEAILNSEMDTNRALPTKKSSPQPKRIQEFFHKKKTGGHTPDPGTQAEKGGNLPNLNETICPPSQGTVGSVINPSLRQRTLQPEDAPSTSYPLSPEIRLVPNIPCENWFGPLSEEGDLCTVYEHSMAEQDTEDVLLPNIPDNYSGSEQLVSGTSVSLILQKVDEVRILVSQLFKFLQGKTVFHNGCRCQQAESTEREGIKQAKSFPSTSVYGG</sequence>
<dbReference type="EMBL" id="JANPWB010000016">
    <property type="protein sequence ID" value="KAJ1081825.1"/>
    <property type="molecule type" value="Genomic_DNA"/>
</dbReference>
<organism evidence="2 3">
    <name type="scientific">Pleurodeles waltl</name>
    <name type="common">Iberian ribbed newt</name>
    <dbReference type="NCBI Taxonomy" id="8319"/>
    <lineage>
        <taxon>Eukaryota</taxon>
        <taxon>Metazoa</taxon>
        <taxon>Chordata</taxon>
        <taxon>Craniata</taxon>
        <taxon>Vertebrata</taxon>
        <taxon>Euteleostomi</taxon>
        <taxon>Amphibia</taxon>
        <taxon>Batrachia</taxon>
        <taxon>Caudata</taxon>
        <taxon>Salamandroidea</taxon>
        <taxon>Salamandridae</taxon>
        <taxon>Pleurodelinae</taxon>
        <taxon>Pleurodeles</taxon>
    </lineage>
</organism>
<feature type="region of interest" description="Disordered" evidence="1">
    <location>
        <begin position="56"/>
        <end position="118"/>
    </location>
</feature>
<dbReference type="AlphaFoldDB" id="A0AAV7KRQ0"/>
<protein>
    <submittedName>
        <fullName evidence="2">Uncharacterized protein</fullName>
    </submittedName>
</protein>
<gene>
    <name evidence="2" type="ORF">NDU88_001998</name>
</gene>
<name>A0AAV7KRQ0_PLEWA</name>